<comment type="caution">
    <text evidence="1">The sequence shown here is derived from an EMBL/GenBank/DDBJ whole genome shotgun (WGS) entry which is preliminary data.</text>
</comment>
<evidence type="ECO:0000313" key="1">
    <source>
        <dbReference type="EMBL" id="KAJ5492989.1"/>
    </source>
</evidence>
<sequence>MNYSPKNSATTTYKLCMLMKTILCYLPTQLMSIGYPSLGDLVVLTALDWNYFAKPEILEYVKLKTKS</sequence>
<dbReference type="GeneID" id="81621587"/>
<proteinExistence type="predicted"/>
<dbReference type="Proteomes" id="UP001148312">
    <property type="component" value="Unassembled WGS sequence"/>
</dbReference>
<dbReference type="EMBL" id="JAPWDQ010000002">
    <property type="protein sequence ID" value="KAJ5492989.1"/>
    <property type="molecule type" value="Genomic_DNA"/>
</dbReference>
<dbReference type="AlphaFoldDB" id="A0A9W9XHH4"/>
<gene>
    <name evidence="1" type="ORF">N7539_001735</name>
</gene>
<reference evidence="1" key="2">
    <citation type="journal article" date="2023" name="IMA Fungus">
        <title>Comparative genomic study of the Penicillium genus elucidates a diverse pangenome and 15 lateral gene transfer events.</title>
        <authorList>
            <person name="Petersen C."/>
            <person name="Sorensen T."/>
            <person name="Nielsen M.R."/>
            <person name="Sondergaard T.E."/>
            <person name="Sorensen J.L."/>
            <person name="Fitzpatrick D.A."/>
            <person name="Frisvad J.C."/>
            <person name="Nielsen K.L."/>
        </authorList>
    </citation>
    <scope>NUCLEOTIDE SEQUENCE</scope>
    <source>
        <strain evidence="1">IBT 30728</strain>
    </source>
</reference>
<organism evidence="1 2">
    <name type="scientific">Penicillium diatomitis</name>
    <dbReference type="NCBI Taxonomy" id="2819901"/>
    <lineage>
        <taxon>Eukaryota</taxon>
        <taxon>Fungi</taxon>
        <taxon>Dikarya</taxon>
        <taxon>Ascomycota</taxon>
        <taxon>Pezizomycotina</taxon>
        <taxon>Eurotiomycetes</taxon>
        <taxon>Eurotiomycetidae</taxon>
        <taxon>Eurotiales</taxon>
        <taxon>Aspergillaceae</taxon>
        <taxon>Penicillium</taxon>
    </lineage>
</organism>
<keyword evidence="2" id="KW-1185">Reference proteome</keyword>
<accession>A0A9W9XHH4</accession>
<name>A0A9W9XHH4_9EURO</name>
<dbReference type="RefSeq" id="XP_056793369.1">
    <property type="nucleotide sequence ID" value="XM_056931338.1"/>
</dbReference>
<protein>
    <submittedName>
        <fullName evidence="1">Uncharacterized protein</fullName>
    </submittedName>
</protein>
<evidence type="ECO:0000313" key="2">
    <source>
        <dbReference type="Proteomes" id="UP001148312"/>
    </source>
</evidence>
<reference evidence="1" key="1">
    <citation type="submission" date="2022-12" db="EMBL/GenBank/DDBJ databases">
        <authorList>
            <person name="Petersen C."/>
        </authorList>
    </citation>
    <scope>NUCLEOTIDE SEQUENCE</scope>
    <source>
        <strain evidence="1">IBT 30728</strain>
    </source>
</reference>